<feature type="compositionally biased region" description="Polar residues" evidence="1">
    <location>
        <begin position="280"/>
        <end position="290"/>
    </location>
</feature>
<feature type="compositionally biased region" description="Polar residues" evidence="1">
    <location>
        <begin position="444"/>
        <end position="454"/>
    </location>
</feature>
<sequence length="670" mass="75302">MDDLYPVSLPYGLSTLHRQIRTTGQHVALPLVNRPRWWVPTLEQLNTSSSNNLTDFKISRSKSKNTGIVLGRDRIASKSAQDNHQSRRSLVKMKMKAEGSKDRDATECISLLDSDNDDEAVNNEVKEIENRTAQSGYSLSTSSTDFNKYKNKKVSKSLSAPNAMRNDRRFAVKRKGTTGLKSRAFRAPRQAQPPGIDMEGSIEYIGKRKEWNKFAKNQYGFRVKIENFELKGRHKSIAAAPHPSPHPRSPESPGPKARGQTAPAPSQRKRKLSYTECSVRPSTDESLQVSRPNLVKRPRIQSKPDVLRMPTNMTSPAGTCDLTTGVSRPDTIPSNNPHNPLLFDHCIRTQETMVAEQICLQDLRFADIQDPSIRHNVARLVKISPNVSVRQIYNLLIRNGGNYEFTLQTLCECNYRGQIQLEANAQDDESDDSPPVNRHHDRPNPSNQSRGKSYCHTQAISESIDVSDPHIIKKEGVKMEQELDLSFLEFDNDVPEERYDSRFAWSRYQSPVKPAKEPKKGSKPKPKSRVTESMPSLKAKALREKVSYKAPPKESSLETGNGIKSPKAKVSQRAPAEKSTLTTTSKKETAKATVANICRKRDKVSQKHAAFTPTARRRSRTSVAREFLESDDDPFDAWSESFHASSSGTDTVPDPNEENSAYDSDELEYV</sequence>
<accession>A0A9P9E032</accession>
<dbReference type="EMBL" id="JAGMWT010000005">
    <property type="protein sequence ID" value="KAH7128593.1"/>
    <property type="molecule type" value="Genomic_DNA"/>
</dbReference>
<feature type="region of interest" description="Disordered" evidence="1">
    <location>
        <begin position="510"/>
        <end position="670"/>
    </location>
</feature>
<reference evidence="2" key="1">
    <citation type="journal article" date="2021" name="Nat. Commun.">
        <title>Genetic determinants of endophytism in the Arabidopsis root mycobiome.</title>
        <authorList>
            <person name="Mesny F."/>
            <person name="Miyauchi S."/>
            <person name="Thiergart T."/>
            <person name="Pickel B."/>
            <person name="Atanasova L."/>
            <person name="Karlsson M."/>
            <person name="Huettel B."/>
            <person name="Barry K.W."/>
            <person name="Haridas S."/>
            <person name="Chen C."/>
            <person name="Bauer D."/>
            <person name="Andreopoulos W."/>
            <person name="Pangilinan J."/>
            <person name="LaButti K."/>
            <person name="Riley R."/>
            <person name="Lipzen A."/>
            <person name="Clum A."/>
            <person name="Drula E."/>
            <person name="Henrissat B."/>
            <person name="Kohler A."/>
            <person name="Grigoriev I.V."/>
            <person name="Martin F.M."/>
            <person name="Hacquard S."/>
        </authorList>
    </citation>
    <scope>NUCLEOTIDE SEQUENCE</scope>
    <source>
        <strain evidence="2">MPI-CAGE-CH-0243</strain>
    </source>
</reference>
<protein>
    <submittedName>
        <fullName evidence="2">Uncharacterized protein</fullName>
    </submittedName>
</protein>
<feature type="region of interest" description="Disordered" evidence="1">
    <location>
        <begin position="237"/>
        <end position="290"/>
    </location>
</feature>
<evidence type="ECO:0000256" key="1">
    <source>
        <dbReference type="SAM" id="MobiDB-lite"/>
    </source>
</evidence>
<proteinExistence type="predicted"/>
<organism evidence="2 3">
    <name type="scientific">Dendryphion nanum</name>
    <dbReference type="NCBI Taxonomy" id="256645"/>
    <lineage>
        <taxon>Eukaryota</taxon>
        <taxon>Fungi</taxon>
        <taxon>Dikarya</taxon>
        <taxon>Ascomycota</taxon>
        <taxon>Pezizomycotina</taxon>
        <taxon>Dothideomycetes</taxon>
        <taxon>Pleosporomycetidae</taxon>
        <taxon>Pleosporales</taxon>
        <taxon>Torulaceae</taxon>
        <taxon>Dendryphion</taxon>
    </lineage>
</organism>
<feature type="compositionally biased region" description="Pro residues" evidence="1">
    <location>
        <begin position="242"/>
        <end position="253"/>
    </location>
</feature>
<dbReference type="Proteomes" id="UP000700596">
    <property type="component" value="Unassembled WGS sequence"/>
</dbReference>
<dbReference type="AlphaFoldDB" id="A0A9P9E032"/>
<feature type="compositionally biased region" description="Basic and acidic residues" evidence="1">
    <location>
        <begin position="541"/>
        <end position="556"/>
    </location>
</feature>
<keyword evidence="3" id="KW-1185">Reference proteome</keyword>
<feature type="region of interest" description="Disordered" evidence="1">
    <location>
        <begin position="425"/>
        <end position="454"/>
    </location>
</feature>
<evidence type="ECO:0000313" key="3">
    <source>
        <dbReference type="Proteomes" id="UP000700596"/>
    </source>
</evidence>
<evidence type="ECO:0000313" key="2">
    <source>
        <dbReference type="EMBL" id="KAH7128593.1"/>
    </source>
</evidence>
<comment type="caution">
    <text evidence="2">The sequence shown here is derived from an EMBL/GenBank/DDBJ whole genome shotgun (WGS) entry which is preliminary data.</text>
</comment>
<gene>
    <name evidence="2" type="ORF">B0J11DRAFT_603934</name>
</gene>
<name>A0A9P9E032_9PLEO</name>